<organism evidence="6 7">
    <name type="scientific">Gordonia hankookensis</name>
    <dbReference type="NCBI Taxonomy" id="589403"/>
    <lineage>
        <taxon>Bacteria</taxon>
        <taxon>Bacillati</taxon>
        <taxon>Actinomycetota</taxon>
        <taxon>Actinomycetes</taxon>
        <taxon>Mycobacteriales</taxon>
        <taxon>Gordoniaceae</taxon>
        <taxon>Gordonia</taxon>
    </lineage>
</organism>
<accession>A0ABR7WHB4</accession>
<keyword evidence="7" id="KW-1185">Reference proteome</keyword>
<evidence type="ECO:0000256" key="2">
    <source>
        <dbReference type="ARBA" id="ARBA00023125"/>
    </source>
</evidence>
<dbReference type="InterPro" id="IPR049445">
    <property type="entry name" value="TetR_SbtR-like_C"/>
</dbReference>
<dbReference type="Pfam" id="PF21597">
    <property type="entry name" value="TetR_C_43"/>
    <property type="match status" value="1"/>
</dbReference>
<comment type="caution">
    <text evidence="6">The sequence shown here is derived from an EMBL/GenBank/DDBJ whole genome shotgun (WGS) entry which is preliminary data.</text>
</comment>
<dbReference type="InterPro" id="IPR001647">
    <property type="entry name" value="HTH_TetR"/>
</dbReference>
<dbReference type="EMBL" id="JACWMS010000003">
    <property type="protein sequence ID" value="MBD1321162.1"/>
    <property type="molecule type" value="Genomic_DNA"/>
</dbReference>
<keyword evidence="1" id="KW-0805">Transcription regulation</keyword>
<dbReference type="Pfam" id="PF00440">
    <property type="entry name" value="TetR_N"/>
    <property type="match status" value="1"/>
</dbReference>
<evidence type="ECO:0000256" key="4">
    <source>
        <dbReference type="PROSITE-ProRule" id="PRU00335"/>
    </source>
</evidence>
<dbReference type="PANTHER" id="PTHR30055:SF234">
    <property type="entry name" value="HTH-TYPE TRANSCRIPTIONAL REGULATOR BETI"/>
    <property type="match status" value="1"/>
</dbReference>
<dbReference type="PANTHER" id="PTHR30055">
    <property type="entry name" value="HTH-TYPE TRANSCRIPTIONAL REGULATOR RUTR"/>
    <property type="match status" value="1"/>
</dbReference>
<feature type="domain" description="HTH tetR-type" evidence="5">
    <location>
        <begin position="19"/>
        <end position="78"/>
    </location>
</feature>
<dbReference type="Gene3D" id="1.10.357.10">
    <property type="entry name" value="Tetracycline Repressor, domain 2"/>
    <property type="match status" value="1"/>
</dbReference>
<evidence type="ECO:0000313" key="7">
    <source>
        <dbReference type="Proteomes" id="UP000602395"/>
    </source>
</evidence>
<dbReference type="SUPFAM" id="SSF46689">
    <property type="entry name" value="Homeodomain-like"/>
    <property type="match status" value="1"/>
</dbReference>
<proteinExistence type="predicted"/>
<evidence type="ECO:0000256" key="1">
    <source>
        <dbReference type="ARBA" id="ARBA00023015"/>
    </source>
</evidence>
<protein>
    <submittedName>
        <fullName evidence="6">TetR/AcrR family transcriptional regulator</fullName>
    </submittedName>
</protein>
<gene>
    <name evidence="6" type="ORF">IDF66_16365</name>
</gene>
<evidence type="ECO:0000313" key="6">
    <source>
        <dbReference type="EMBL" id="MBD1321162.1"/>
    </source>
</evidence>
<sequence length="222" mass="24444">MNTQAADAVGSRKLRADAERNRLRIIDAARELFAERGLEVSLDDVAERAGVGVGTVYRRFTNRDELIVGVLAEHLTQVAERARLAIQDPDAWQAVVDVLTLVGTSMATDRGLAALIMRIDHEHPDIKSAKSILTGQLTKLYERAMDAGVLRPDLAPSDFFGIFTMLAALADVTQPTVPDAWRRFLELILDGVRATGRTTLSVPALTDEQILEIQCARRDAQR</sequence>
<dbReference type="SUPFAM" id="SSF48498">
    <property type="entry name" value="Tetracyclin repressor-like, C-terminal domain"/>
    <property type="match status" value="1"/>
</dbReference>
<evidence type="ECO:0000256" key="3">
    <source>
        <dbReference type="ARBA" id="ARBA00023163"/>
    </source>
</evidence>
<reference evidence="6 7" key="1">
    <citation type="submission" date="2020-09" db="EMBL/GenBank/DDBJ databases">
        <title>Novel species in genus Gordonia.</title>
        <authorList>
            <person name="Zhang G."/>
        </authorList>
    </citation>
    <scope>NUCLEOTIDE SEQUENCE [LARGE SCALE GENOMIC DNA]</scope>
    <source>
        <strain evidence="6 7">ON-33</strain>
    </source>
</reference>
<evidence type="ECO:0000259" key="5">
    <source>
        <dbReference type="PROSITE" id="PS50977"/>
    </source>
</evidence>
<keyword evidence="3" id="KW-0804">Transcription</keyword>
<dbReference type="PRINTS" id="PR00455">
    <property type="entry name" value="HTHTETR"/>
</dbReference>
<dbReference type="InterPro" id="IPR050109">
    <property type="entry name" value="HTH-type_TetR-like_transc_reg"/>
</dbReference>
<feature type="DNA-binding region" description="H-T-H motif" evidence="4">
    <location>
        <begin position="41"/>
        <end position="60"/>
    </location>
</feature>
<name>A0ABR7WHB4_9ACTN</name>
<dbReference type="InterPro" id="IPR009057">
    <property type="entry name" value="Homeodomain-like_sf"/>
</dbReference>
<dbReference type="Proteomes" id="UP000602395">
    <property type="component" value="Unassembled WGS sequence"/>
</dbReference>
<dbReference type="PROSITE" id="PS50977">
    <property type="entry name" value="HTH_TETR_2"/>
    <property type="match status" value="1"/>
</dbReference>
<dbReference type="InterPro" id="IPR036271">
    <property type="entry name" value="Tet_transcr_reg_TetR-rel_C_sf"/>
</dbReference>
<dbReference type="RefSeq" id="WP_164306894.1">
    <property type="nucleotide sequence ID" value="NZ_BAABAD010000005.1"/>
</dbReference>
<keyword evidence="2 4" id="KW-0238">DNA-binding</keyword>